<keyword evidence="6" id="KW-0143">Chaperone</keyword>
<evidence type="ECO:0000256" key="10">
    <source>
        <dbReference type="RuleBase" id="RU003915"/>
    </source>
</evidence>
<dbReference type="EMBL" id="QOVM01000002">
    <property type="protein sequence ID" value="RXG23597.1"/>
    <property type="molecule type" value="Genomic_DNA"/>
</dbReference>
<keyword evidence="4" id="KW-0963">Cytoplasm</keyword>
<dbReference type="GO" id="GO:0005737">
    <property type="term" value="C:cytoplasm"/>
    <property type="evidence" value="ECO:0007669"/>
    <property type="project" value="UniProtKB-SubCell"/>
</dbReference>
<protein>
    <recommendedName>
        <fullName evidence="10">Peptidyl-prolyl cis-trans isomerase</fullName>
        <ecNumber evidence="10">5.2.1.8</ecNumber>
    </recommendedName>
</protein>
<dbReference type="SUPFAM" id="SSF54534">
    <property type="entry name" value="FKBP-like"/>
    <property type="match status" value="1"/>
</dbReference>
<evidence type="ECO:0000313" key="13">
    <source>
        <dbReference type="Proteomes" id="UP000289238"/>
    </source>
</evidence>
<reference evidence="12 13" key="1">
    <citation type="submission" date="2018-07" db="EMBL/GenBank/DDBJ databases">
        <title>Leeuwenhoekiella genomics.</title>
        <authorList>
            <person name="Tahon G."/>
            <person name="Willems A."/>
        </authorList>
    </citation>
    <scope>NUCLEOTIDE SEQUENCE [LARGE SCALE GENOMIC DNA]</scope>
    <source>
        <strain evidence="12 13">LMG 22550</strain>
    </source>
</reference>
<keyword evidence="7 9" id="KW-0413">Isomerase</keyword>
<proteinExistence type="inferred from homology"/>
<keyword evidence="13" id="KW-1185">Reference proteome</keyword>
<evidence type="ECO:0000256" key="1">
    <source>
        <dbReference type="ARBA" id="ARBA00000971"/>
    </source>
</evidence>
<dbReference type="InterPro" id="IPR001179">
    <property type="entry name" value="PPIase_FKBP_dom"/>
</dbReference>
<dbReference type="PANTHER" id="PTHR47861:SF3">
    <property type="entry name" value="FKBP-TYPE PEPTIDYL-PROLYL CIS-TRANS ISOMERASE SLYD"/>
    <property type="match status" value="1"/>
</dbReference>
<name>A0A4Q0PA57_9FLAO</name>
<evidence type="ECO:0000256" key="2">
    <source>
        <dbReference type="ARBA" id="ARBA00004496"/>
    </source>
</evidence>
<dbReference type="InterPro" id="IPR046357">
    <property type="entry name" value="PPIase_dom_sf"/>
</dbReference>
<evidence type="ECO:0000256" key="5">
    <source>
        <dbReference type="ARBA" id="ARBA00023110"/>
    </source>
</evidence>
<dbReference type="GO" id="GO:0003755">
    <property type="term" value="F:peptidyl-prolyl cis-trans isomerase activity"/>
    <property type="evidence" value="ECO:0007669"/>
    <property type="project" value="UniProtKB-UniRule"/>
</dbReference>
<comment type="caution">
    <text evidence="12">The sequence shown here is derived from an EMBL/GenBank/DDBJ whole genome shotgun (WGS) entry which is preliminary data.</text>
</comment>
<dbReference type="Proteomes" id="UP000289238">
    <property type="component" value="Unassembled WGS sequence"/>
</dbReference>
<evidence type="ECO:0000313" key="12">
    <source>
        <dbReference type="EMBL" id="RXG23597.1"/>
    </source>
</evidence>
<dbReference type="Gene3D" id="3.10.50.40">
    <property type="match status" value="1"/>
</dbReference>
<evidence type="ECO:0000256" key="7">
    <source>
        <dbReference type="ARBA" id="ARBA00023235"/>
    </source>
</evidence>
<comment type="catalytic activity">
    <reaction evidence="1 9 10">
        <text>[protein]-peptidylproline (omega=180) = [protein]-peptidylproline (omega=0)</text>
        <dbReference type="Rhea" id="RHEA:16237"/>
        <dbReference type="Rhea" id="RHEA-COMP:10747"/>
        <dbReference type="Rhea" id="RHEA-COMP:10748"/>
        <dbReference type="ChEBI" id="CHEBI:83833"/>
        <dbReference type="ChEBI" id="CHEBI:83834"/>
        <dbReference type="EC" id="5.2.1.8"/>
    </reaction>
</comment>
<organism evidence="12 13">
    <name type="scientific">Leeuwenhoekiella aequorea</name>
    <dbReference type="NCBI Taxonomy" id="283736"/>
    <lineage>
        <taxon>Bacteria</taxon>
        <taxon>Pseudomonadati</taxon>
        <taxon>Bacteroidota</taxon>
        <taxon>Flavobacteriia</taxon>
        <taxon>Flavobacteriales</taxon>
        <taxon>Flavobacteriaceae</taxon>
        <taxon>Leeuwenhoekiella</taxon>
    </lineage>
</organism>
<feature type="domain" description="PPIase FKBP-type" evidence="11">
    <location>
        <begin position="47"/>
        <end position="141"/>
    </location>
</feature>
<dbReference type="Pfam" id="PF00254">
    <property type="entry name" value="FKBP_C"/>
    <property type="match status" value="1"/>
</dbReference>
<evidence type="ECO:0000256" key="4">
    <source>
        <dbReference type="ARBA" id="ARBA00022490"/>
    </source>
</evidence>
<gene>
    <name evidence="12" type="ORF">DSM00_1212</name>
</gene>
<accession>A0A4Q0PA57</accession>
<dbReference type="PANTHER" id="PTHR47861">
    <property type="entry name" value="FKBP-TYPE PEPTIDYL-PROLYL CIS-TRANS ISOMERASE SLYD"/>
    <property type="match status" value="1"/>
</dbReference>
<evidence type="ECO:0000256" key="3">
    <source>
        <dbReference type="ARBA" id="ARBA00006577"/>
    </source>
</evidence>
<comment type="subcellular location">
    <subcellularLocation>
        <location evidence="2">Cytoplasm</location>
    </subcellularLocation>
</comment>
<evidence type="ECO:0000256" key="8">
    <source>
        <dbReference type="ARBA" id="ARBA00037071"/>
    </source>
</evidence>
<dbReference type="PROSITE" id="PS50059">
    <property type="entry name" value="FKBP_PPIASE"/>
    <property type="match status" value="1"/>
</dbReference>
<dbReference type="GO" id="GO:0042026">
    <property type="term" value="P:protein refolding"/>
    <property type="evidence" value="ECO:0007669"/>
    <property type="project" value="UniProtKB-ARBA"/>
</dbReference>
<dbReference type="AlphaFoldDB" id="A0A4Q0PA57"/>
<dbReference type="EC" id="5.2.1.8" evidence="10"/>
<keyword evidence="5 9" id="KW-0697">Rotamase</keyword>
<comment type="similarity">
    <text evidence="3 10">Belongs to the FKBP-type PPIase family.</text>
</comment>
<evidence type="ECO:0000259" key="11">
    <source>
        <dbReference type="PROSITE" id="PS50059"/>
    </source>
</evidence>
<sequence length="182" mass="20428">MGSDAFCFLYHKNSEFNIYSWVFPTVFFRLSTMETTDKNIERKVKNNDTVAVHYTGKLSNGQIFDSSVDKEPLEFQIGQGQIIPGFEKGLMDMSINEKKSVTIPEAEAYGEVREDLFQEVPKADLPPEIDPQVGMGLVAKNPDGSERQLRVAEVRNESILIDANHPLAGQDLTFDLEVVAIK</sequence>
<comment type="function">
    <text evidence="8">Also involved in hydrogenase metallocenter assembly, probably by participating in the nickel insertion step. This function in hydrogenase biosynthesis requires chaperone activity and the presence of the metal-binding domain, but not PPIase activity.</text>
</comment>
<evidence type="ECO:0000256" key="9">
    <source>
        <dbReference type="PROSITE-ProRule" id="PRU00277"/>
    </source>
</evidence>
<evidence type="ECO:0000256" key="6">
    <source>
        <dbReference type="ARBA" id="ARBA00023186"/>
    </source>
</evidence>